<proteinExistence type="predicted"/>
<evidence type="ECO:0000313" key="1">
    <source>
        <dbReference type="EMBL" id="ACL15745.1"/>
    </source>
</evidence>
<accession>B8GJU1</accession>
<dbReference type="GeneID" id="7271394"/>
<dbReference type="EMBL" id="CP001338">
    <property type="protein sequence ID" value="ACL15745.1"/>
    <property type="molecule type" value="Genomic_DNA"/>
</dbReference>
<dbReference type="RefSeq" id="WP_012617064.1">
    <property type="nucleotide sequence ID" value="NC_011832.1"/>
</dbReference>
<dbReference type="Proteomes" id="UP000002457">
    <property type="component" value="Chromosome"/>
</dbReference>
<dbReference type="KEGG" id="mpl:Mpal_0368"/>
<sequence length="113" mass="12108">MKKIVYSSGRPEEIPEQPVRAVAPGLNGTVRLYHADRAVHPDHEASGNLVFVHNTAAVIDAGGTVVLSRSGLDGSPAGMTIRLLSCSLYIVLRSALAADARDQTRSRYRPTRG</sequence>
<keyword evidence="2" id="KW-1185">Reference proteome</keyword>
<protein>
    <submittedName>
        <fullName evidence="1">Uncharacterized protein</fullName>
    </submittedName>
</protein>
<dbReference type="STRING" id="521011.Mpal_0368"/>
<name>B8GJU1_METPE</name>
<evidence type="ECO:0000313" key="2">
    <source>
        <dbReference type="Proteomes" id="UP000002457"/>
    </source>
</evidence>
<gene>
    <name evidence="1" type="ordered locus">Mpal_0368</name>
</gene>
<reference evidence="1 2" key="1">
    <citation type="journal article" date="2015" name="Genome Announc.">
        <title>Complete Genome Sequence of Methanosphaerula palustris E1-9CT, a Hydrogenotrophic Methanogen Isolated from a Minerotrophic Fen Peatland.</title>
        <authorList>
            <person name="Cadillo-Quiroz H."/>
            <person name="Browne P."/>
            <person name="Kyrpides N."/>
            <person name="Woyke T."/>
            <person name="Goodwin L."/>
            <person name="Detter C."/>
            <person name="Yavitt J.B."/>
            <person name="Zinder S.H."/>
        </authorList>
    </citation>
    <scope>NUCLEOTIDE SEQUENCE [LARGE SCALE GENOMIC DNA]</scope>
    <source>
        <strain evidence="2">ATCC BAA-1556 / DSM 19958 / E1-9c</strain>
    </source>
</reference>
<organism evidence="1 2">
    <name type="scientific">Methanosphaerula palustris (strain ATCC BAA-1556 / DSM 19958 / E1-9c)</name>
    <dbReference type="NCBI Taxonomy" id="521011"/>
    <lineage>
        <taxon>Archaea</taxon>
        <taxon>Methanobacteriati</taxon>
        <taxon>Methanobacteriota</taxon>
        <taxon>Stenosarchaea group</taxon>
        <taxon>Methanomicrobia</taxon>
        <taxon>Methanomicrobiales</taxon>
        <taxon>Methanoregulaceae</taxon>
        <taxon>Methanosphaerula</taxon>
    </lineage>
</organism>
<dbReference type="AlphaFoldDB" id="B8GJU1"/>
<dbReference type="HOGENOM" id="CLU_2243885_0_0_2"/>